<evidence type="ECO:0000313" key="3">
    <source>
        <dbReference type="EMBL" id="KAF8712660.1"/>
    </source>
</evidence>
<dbReference type="SUPFAM" id="SSF52058">
    <property type="entry name" value="L domain-like"/>
    <property type="match status" value="3"/>
</dbReference>
<dbReference type="InterPro" id="IPR032675">
    <property type="entry name" value="LRR_dom_sf"/>
</dbReference>
<evidence type="ECO:0000259" key="2">
    <source>
        <dbReference type="Pfam" id="PF23247"/>
    </source>
</evidence>
<dbReference type="PANTHER" id="PTHR33463">
    <property type="entry name" value="NB-ARC DOMAIN-CONTAINING PROTEIN-RELATED"/>
    <property type="match status" value="1"/>
</dbReference>
<dbReference type="Gene3D" id="3.80.10.10">
    <property type="entry name" value="Ribonuclease Inhibitor"/>
    <property type="match status" value="3"/>
</dbReference>
<dbReference type="PANTHER" id="PTHR33463:SF194">
    <property type="entry name" value="OS04G0431700 PROTEIN"/>
    <property type="match status" value="1"/>
</dbReference>
<dbReference type="InterPro" id="IPR050905">
    <property type="entry name" value="Plant_NBS-LRR"/>
</dbReference>
<feature type="region of interest" description="Disordered" evidence="1">
    <location>
        <begin position="643"/>
        <end position="684"/>
    </location>
</feature>
<keyword evidence="4" id="KW-1185">Reference proteome</keyword>
<dbReference type="EMBL" id="JACEFO010001742">
    <property type="protein sequence ID" value="KAF8712660.1"/>
    <property type="molecule type" value="Genomic_DNA"/>
</dbReference>
<protein>
    <recommendedName>
        <fullName evidence="2">Disease resistance protein At4g27190-like leucine-rich repeats domain-containing protein</fullName>
    </recommendedName>
</protein>
<proteinExistence type="predicted"/>
<evidence type="ECO:0000256" key="1">
    <source>
        <dbReference type="SAM" id="MobiDB-lite"/>
    </source>
</evidence>
<dbReference type="Pfam" id="PF23247">
    <property type="entry name" value="LRR_RPS2"/>
    <property type="match status" value="1"/>
</dbReference>
<comment type="caution">
    <text evidence="3">The sequence shown here is derived from an EMBL/GenBank/DDBJ whole genome shotgun (WGS) entry which is preliminary data.</text>
</comment>
<sequence>MQRRIAEELKLNHKTMAMFGEQDEEDDINGVDSASRDVIPEIATVINRTMRESRFMLFFINGSDEEIILSPFGIPEYHDSVIIWTYRRFDVANMSSGYIGSWHRNIRSNSTVLHSLWSLSDLTTSNLTALLHEEATFIDKNEDASTLACMREMDIDGFLYSLFIRAALAMTSSPLKGAKDPSSYWICDGVIQGGKAEEIINALYQKIDADYTRDARAIAYNLSSRKRTPYLIGTDDDLLRACGERPHRWIAIRLKDEIASKNKKALEDMQSALTTATSIILRYDKLDKTPCGLFDVLFKQCNNVRVLILARCSFSFVSPPFQHCYKLRFLELDHCPTTIIQLNLKKRAIIQYKDPSGYARSFVVGSGTRYIYSAYLYINITSSAAYGWPLQPEATRKELTEYKDQQHCIVPDLYSDVFKDDKLGDGPLISTQAFPQPPCVQLARHIEIGDGSRNVQIEVEANDCSLGDLMTERAESLHVHDAMARAATPRGNWSKLRWCWVERCPNLYVVFPSGASEDNKLETIWVSDLLKARCIWCKGRSPLWGEVRRIPYAYFSVQHLHLRSCPSIEYAVPLWSPSFPSLETLHIINCGGLKHVFEQDNEEHLGSVKFPTLTTIHLHDLPTLRQICKGAVTLAPALESGDHQDQGMLEHTPAAGTEGPQGWQEEAGRGGGEGRVGRAGVGWRGRRTPPFPLRGARALALLQTGAPAQGHRPQVKIHNHTAAGPACASSAAATVLLFLRCLSSVSWKIYAATVDLISFLLVLAIKRHDKTDISGAREEIFNIIQRDMEYNNNINIYFDGCLGFGAATVLRSIAQVLPSMKDPPPELCFGRVIYIDCSSWTSMRAMQKVIAQQLRIENETMAIFANRDEEDDFNGVDLGSREAIRSVAAVIDRNLRESRFMMIFINGSEEEISLGRLGIPENSDYVILWTFSARLVTMYTREDRDEIAKKLRYTDVFLQQSETFLSLNPKFTIAIFREEAANILARYSCMRGMGLTRVVDCCLYGLLLTYHTSCSTTGFAWSAHAPNFWICDGIIPRDISWEISNVLHSEISFKCNANVLDDVLGMLNIYPTTPFLLLQSMFRNVYEERPCRWLSVTYRSQEEVETTWAGASSIFLAFENKHGPVGLPNGYFKHCTNLGVLVLSCCAFSFMSPPFLQCYTLRFLGLDHCTDDNTLMKLEGGQDSATRWAFVKSLWVIDLHYTDWVEILSEENIKLMSNLMEVNIEGVRWPRWKSSHQMHYKRLSNLQHLRIIKPKYDEATVETASSDISDSFLLMDNTSLEILDLSGSNKVMGSISSKAGHLRMIVLDGCDGLGDVMLSNNSSLRSFSFDGYGPAAASHRTTTVELPVEMSRPKQPPTNANKKDAIKTSIISLQGCGRLDKLFLRGLPNLVELDLSGCAIKVLDFGSMVVDVPMLKRLFLIGCEHLCAIKWYSNGELVARKMQMICIDTRPGSRRVLGCAWPTSLGAQQKSFGLQVHAIITNARLARSLYYPISTGGSSFGNSCCFNIRITSSAALSTNNGAVIKPVETMSKDMRMVRSSSKQHRQHNSMEEGLVIYGDIIGDGLAPMQAFPQTPMAQSDHHIEIVGGDGSLQSEAEDSYAHNLASLMSYYTKSIHVHDVSTCSNTMAANYWYLLRSCHVERCPSLHAVFPPGGVNASLLQTIWASNLLNTRCVWSKGGVTYDQHLQGLRHLHLHLHCCPNLWFALVMSWHRRPSFPSLETLHIIHCGDLRHVFVPDDEELQHKSSVQFPELTTIHLYDLSALQQICEGAETVAPMLETIKIRGCPNLRRLPALRGREAGMKLEWDGVDAGNHPSLCKTPVHSRFYKRRMLRRTVLR</sequence>
<accession>A0A835BV93</accession>
<name>A0A835BV93_9POAL</name>
<reference evidence="3" key="1">
    <citation type="submission" date="2020-07" db="EMBL/GenBank/DDBJ databases">
        <title>Genome sequence and genetic diversity analysis of an under-domesticated orphan crop, white fonio (Digitaria exilis).</title>
        <authorList>
            <person name="Bennetzen J.L."/>
            <person name="Chen S."/>
            <person name="Ma X."/>
            <person name="Wang X."/>
            <person name="Yssel A.E.J."/>
            <person name="Chaluvadi S.R."/>
            <person name="Johnson M."/>
            <person name="Gangashetty P."/>
            <person name="Hamidou F."/>
            <person name="Sanogo M.D."/>
            <person name="Zwaenepoel A."/>
            <person name="Wallace J."/>
            <person name="Van De Peer Y."/>
            <person name="Van Deynze A."/>
        </authorList>
    </citation>
    <scope>NUCLEOTIDE SEQUENCE</scope>
    <source>
        <tissue evidence="3">Leaves</tissue>
    </source>
</reference>
<dbReference type="OrthoDB" id="676759at2759"/>
<dbReference type="Proteomes" id="UP000636709">
    <property type="component" value="Unassembled WGS sequence"/>
</dbReference>
<evidence type="ECO:0000313" key="4">
    <source>
        <dbReference type="Proteomes" id="UP000636709"/>
    </source>
</evidence>
<organism evidence="3 4">
    <name type="scientific">Digitaria exilis</name>
    <dbReference type="NCBI Taxonomy" id="1010633"/>
    <lineage>
        <taxon>Eukaryota</taxon>
        <taxon>Viridiplantae</taxon>
        <taxon>Streptophyta</taxon>
        <taxon>Embryophyta</taxon>
        <taxon>Tracheophyta</taxon>
        <taxon>Spermatophyta</taxon>
        <taxon>Magnoliopsida</taxon>
        <taxon>Liliopsida</taxon>
        <taxon>Poales</taxon>
        <taxon>Poaceae</taxon>
        <taxon>PACMAD clade</taxon>
        <taxon>Panicoideae</taxon>
        <taxon>Panicodae</taxon>
        <taxon>Paniceae</taxon>
        <taxon>Anthephorinae</taxon>
        <taxon>Digitaria</taxon>
    </lineage>
</organism>
<feature type="domain" description="Disease resistance protein At4g27190-like leucine-rich repeats" evidence="2">
    <location>
        <begin position="1684"/>
        <end position="1791"/>
    </location>
</feature>
<dbReference type="InterPro" id="IPR057135">
    <property type="entry name" value="At4g27190-like_LRR"/>
</dbReference>
<gene>
    <name evidence="3" type="ORF">HU200_028419</name>
</gene>
<feature type="compositionally biased region" description="Gly residues" evidence="1">
    <location>
        <begin position="669"/>
        <end position="683"/>
    </location>
</feature>